<sequence length="147" mass="16729">MSQQTTATRDRRPTRRDGTTDRPEPLTPTLLSSMTDPADLSTVADLLADEHVQRILAATSVDPKSKSELAEGCEASLQTVSRRVDDLVDVDLLREETRARRDGHHDAVYVARLDSFEVRLRDGALEHDVARMDRDMTDELQRLWRKF</sequence>
<evidence type="ECO:0000313" key="3">
    <source>
        <dbReference type="Proteomes" id="UP001596395"/>
    </source>
</evidence>
<keyword evidence="3" id="KW-1185">Reference proteome</keyword>
<gene>
    <name evidence="2" type="ORF">ACFQGB_07025</name>
</gene>
<feature type="compositionally biased region" description="Basic and acidic residues" evidence="1">
    <location>
        <begin position="8"/>
        <end position="24"/>
    </location>
</feature>
<dbReference type="AlphaFoldDB" id="A0ABD5VCK6"/>
<evidence type="ECO:0000256" key="1">
    <source>
        <dbReference type="SAM" id="MobiDB-lite"/>
    </source>
</evidence>
<accession>A0ABD5VCK6</accession>
<evidence type="ECO:0000313" key="2">
    <source>
        <dbReference type="EMBL" id="MFC6952613.1"/>
    </source>
</evidence>
<proteinExistence type="predicted"/>
<dbReference type="Gene3D" id="1.10.10.10">
    <property type="entry name" value="Winged helix-like DNA-binding domain superfamily/Winged helix DNA-binding domain"/>
    <property type="match status" value="1"/>
</dbReference>
<dbReference type="SUPFAM" id="SSF46785">
    <property type="entry name" value="Winged helix' DNA-binding domain"/>
    <property type="match status" value="1"/>
</dbReference>
<dbReference type="EMBL" id="JBHSXN010000001">
    <property type="protein sequence ID" value="MFC6952613.1"/>
    <property type="molecule type" value="Genomic_DNA"/>
</dbReference>
<dbReference type="Pfam" id="PF12840">
    <property type="entry name" value="HTH_20"/>
    <property type="match status" value="1"/>
</dbReference>
<dbReference type="Proteomes" id="UP001596395">
    <property type="component" value="Unassembled WGS sequence"/>
</dbReference>
<name>A0ABD5VCK6_9EURY</name>
<dbReference type="InterPro" id="IPR036390">
    <property type="entry name" value="WH_DNA-bd_sf"/>
</dbReference>
<reference evidence="2 3" key="1">
    <citation type="journal article" date="2019" name="Int. J. Syst. Evol. Microbiol.">
        <title>The Global Catalogue of Microorganisms (GCM) 10K type strain sequencing project: providing services to taxonomists for standard genome sequencing and annotation.</title>
        <authorList>
            <consortium name="The Broad Institute Genomics Platform"/>
            <consortium name="The Broad Institute Genome Sequencing Center for Infectious Disease"/>
            <person name="Wu L."/>
            <person name="Ma J."/>
        </authorList>
    </citation>
    <scope>NUCLEOTIDE SEQUENCE [LARGE SCALE GENOMIC DNA]</scope>
    <source>
        <strain evidence="2 3">GX26</strain>
    </source>
</reference>
<dbReference type="InterPro" id="IPR036388">
    <property type="entry name" value="WH-like_DNA-bd_sf"/>
</dbReference>
<protein>
    <submittedName>
        <fullName evidence="2">Helix-turn-helix domain-containing protein</fullName>
    </submittedName>
</protein>
<comment type="caution">
    <text evidence="2">The sequence shown here is derived from an EMBL/GenBank/DDBJ whole genome shotgun (WGS) entry which is preliminary data.</text>
</comment>
<dbReference type="RefSeq" id="WP_336349577.1">
    <property type="nucleotide sequence ID" value="NZ_JAZAQL010000001.1"/>
</dbReference>
<feature type="region of interest" description="Disordered" evidence="1">
    <location>
        <begin position="1"/>
        <end position="37"/>
    </location>
</feature>
<organism evidence="2 3">
    <name type="scientific">Halorubellus litoreus</name>
    <dbReference type="NCBI Taxonomy" id="755308"/>
    <lineage>
        <taxon>Archaea</taxon>
        <taxon>Methanobacteriati</taxon>
        <taxon>Methanobacteriota</taxon>
        <taxon>Stenosarchaea group</taxon>
        <taxon>Halobacteria</taxon>
        <taxon>Halobacteriales</taxon>
        <taxon>Halorubellaceae</taxon>
        <taxon>Halorubellus</taxon>
    </lineage>
</organism>